<evidence type="ECO:0000256" key="6">
    <source>
        <dbReference type="ARBA" id="ARBA00023242"/>
    </source>
</evidence>
<feature type="region of interest" description="Disordered" evidence="8">
    <location>
        <begin position="117"/>
        <end position="226"/>
    </location>
</feature>
<evidence type="ECO:0000256" key="4">
    <source>
        <dbReference type="ARBA" id="ARBA00022771"/>
    </source>
</evidence>
<dbReference type="Pfam" id="PF00096">
    <property type="entry name" value="zf-C2H2"/>
    <property type="match status" value="1"/>
</dbReference>
<dbReference type="PANTHER" id="PTHR16515:SF49">
    <property type="entry name" value="GASTRULA ZINC FINGER PROTEIN XLCGF49.1-LIKE-RELATED"/>
    <property type="match status" value="1"/>
</dbReference>
<comment type="caution">
    <text evidence="10">The sequence shown here is derived from an EMBL/GenBank/DDBJ whole genome shotgun (WGS) entry which is preliminary data.</text>
</comment>
<evidence type="ECO:0000256" key="5">
    <source>
        <dbReference type="ARBA" id="ARBA00022833"/>
    </source>
</evidence>
<keyword evidence="6" id="KW-0539">Nucleus</keyword>
<feature type="domain" description="C2H2-type" evidence="9">
    <location>
        <begin position="317"/>
        <end position="345"/>
    </location>
</feature>
<evidence type="ECO:0000256" key="2">
    <source>
        <dbReference type="ARBA" id="ARBA00022723"/>
    </source>
</evidence>
<name>A0A6A4WVN5_AMPAM</name>
<dbReference type="AlphaFoldDB" id="A0A6A4WVN5"/>
<keyword evidence="11" id="KW-1185">Reference proteome</keyword>
<evidence type="ECO:0000256" key="7">
    <source>
        <dbReference type="PROSITE-ProRule" id="PRU00042"/>
    </source>
</evidence>
<feature type="compositionally biased region" description="Pro residues" evidence="8">
    <location>
        <begin position="139"/>
        <end position="158"/>
    </location>
</feature>
<evidence type="ECO:0000259" key="9">
    <source>
        <dbReference type="PROSITE" id="PS50157"/>
    </source>
</evidence>
<dbReference type="EMBL" id="VIIS01000536">
    <property type="protein sequence ID" value="KAF0307884.1"/>
    <property type="molecule type" value="Genomic_DNA"/>
</dbReference>
<feature type="domain" description="C2H2-type" evidence="9">
    <location>
        <begin position="346"/>
        <end position="365"/>
    </location>
</feature>
<dbReference type="PROSITE" id="PS50157">
    <property type="entry name" value="ZINC_FINGER_C2H2_2"/>
    <property type="match status" value="2"/>
</dbReference>
<proteinExistence type="predicted"/>
<evidence type="ECO:0000256" key="1">
    <source>
        <dbReference type="ARBA" id="ARBA00004123"/>
    </source>
</evidence>
<keyword evidence="2" id="KW-0479">Metal-binding</keyword>
<dbReference type="InterPro" id="IPR050331">
    <property type="entry name" value="Zinc_finger"/>
</dbReference>
<evidence type="ECO:0000256" key="8">
    <source>
        <dbReference type="SAM" id="MobiDB-lite"/>
    </source>
</evidence>
<dbReference type="SUPFAM" id="SSF57667">
    <property type="entry name" value="beta-beta-alpha zinc fingers"/>
    <property type="match status" value="1"/>
</dbReference>
<keyword evidence="3" id="KW-0677">Repeat</keyword>
<dbReference type="PANTHER" id="PTHR16515">
    <property type="entry name" value="PR DOMAIN ZINC FINGER PROTEIN"/>
    <property type="match status" value="1"/>
</dbReference>
<dbReference type="GO" id="GO:0008270">
    <property type="term" value="F:zinc ion binding"/>
    <property type="evidence" value="ECO:0007669"/>
    <property type="project" value="UniProtKB-KW"/>
</dbReference>
<dbReference type="Proteomes" id="UP000440578">
    <property type="component" value="Unassembled WGS sequence"/>
</dbReference>
<reference evidence="10 11" key="1">
    <citation type="submission" date="2019-07" db="EMBL/GenBank/DDBJ databases">
        <title>Draft genome assembly of a fouling barnacle, Amphibalanus amphitrite (Darwin, 1854): The first reference genome for Thecostraca.</title>
        <authorList>
            <person name="Kim W."/>
        </authorList>
    </citation>
    <scope>NUCLEOTIDE SEQUENCE [LARGE SCALE GENOMIC DNA]</scope>
    <source>
        <strain evidence="10">SNU_AA5</strain>
        <tissue evidence="10">Soma without cirri and trophi</tissue>
    </source>
</reference>
<evidence type="ECO:0000256" key="3">
    <source>
        <dbReference type="ARBA" id="ARBA00022737"/>
    </source>
</evidence>
<keyword evidence="5" id="KW-0862">Zinc</keyword>
<dbReference type="PROSITE" id="PS00028">
    <property type="entry name" value="ZINC_FINGER_C2H2_1"/>
    <property type="match status" value="1"/>
</dbReference>
<dbReference type="InterPro" id="IPR036236">
    <property type="entry name" value="Znf_C2H2_sf"/>
</dbReference>
<protein>
    <submittedName>
        <fullName evidence="10">Zinc finger protein Gfi-1b</fullName>
    </submittedName>
</protein>
<gene>
    <name evidence="10" type="primary">Gfi1b</name>
    <name evidence="10" type="ORF">FJT64_002225</name>
</gene>
<dbReference type="OrthoDB" id="6155966at2759"/>
<evidence type="ECO:0000313" key="10">
    <source>
        <dbReference type="EMBL" id="KAF0307884.1"/>
    </source>
</evidence>
<feature type="compositionally biased region" description="Basic and acidic residues" evidence="8">
    <location>
        <begin position="20"/>
        <end position="32"/>
    </location>
</feature>
<dbReference type="InterPro" id="IPR013087">
    <property type="entry name" value="Znf_C2H2_type"/>
</dbReference>
<dbReference type="GO" id="GO:0010468">
    <property type="term" value="P:regulation of gene expression"/>
    <property type="evidence" value="ECO:0007669"/>
    <property type="project" value="TreeGrafter"/>
</dbReference>
<feature type="compositionally biased region" description="Polar residues" evidence="8">
    <location>
        <begin position="177"/>
        <end position="188"/>
    </location>
</feature>
<evidence type="ECO:0000313" key="11">
    <source>
        <dbReference type="Proteomes" id="UP000440578"/>
    </source>
</evidence>
<comment type="subcellular location">
    <subcellularLocation>
        <location evidence="1">Nucleus</location>
    </subcellularLocation>
</comment>
<accession>A0A6A4WVN5</accession>
<dbReference type="Gene3D" id="3.30.160.60">
    <property type="entry name" value="Classic Zinc Finger"/>
    <property type="match status" value="1"/>
</dbReference>
<sequence length="365" mass="39120">MKEPAAAVLGSAASAFRVVTPRDKPDAGRDEAPAGPFGSLHQTPPSLAERRLEEQLRSTSISLGPAAEAAHLSMTKLGGPLDSLYRYPLEAPLPFRAGWPLLPPLCWSLPPYGLTPAPPRSGSPSTSAGGRSASDGEEPPPPPLVPPPPPPPPLPPPVCSAAGRSPAEEPLKLSPLTPMTSAGRSPSYLSPPHSALAGRSSPMDPLKPAPLEARPTTKLPQPYLPPPRSLLPPLAWLHPLLLRDKEEQERLRSYLLQPPPPLYPPISVGERPLDLERSLGPALLPPKPPPEPLMYDPWRSALPPPSGPLRPLIGELFSCAKCQKMFSTPHGLEVHARRSHNGKRPFSCDHCSKTFGHEVSLSQHR</sequence>
<dbReference type="FunFam" id="3.30.160.60:FF:000446">
    <property type="entry name" value="Zinc finger protein"/>
    <property type="match status" value="1"/>
</dbReference>
<dbReference type="GO" id="GO:0005634">
    <property type="term" value="C:nucleus"/>
    <property type="evidence" value="ECO:0007669"/>
    <property type="project" value="UniProtKB-SubCell"/>
</dbReference>
<organism evidence="10 11">
    <name type="scientific">Amphibalanus amphitrite</name>
    <name type="common">Striped barnacle</name>
    <name type="synonym">Balanus amphitrite</name>
    <dbReference type="NCBI Taxonomy" id="1232801"/>
    <lineage>
        <taxon>Eukaryota</taxon>
        <taxon>Metazoa</taxon>
        <taxon>Ecdysozoa</taxon>
        <taxon>Arthropoda</taxon>
        <taxon>Crustacea</taxon>
        <taxon>Multicrustacea</taxon>
        <taxon>Cirripedia</taxon>
        <taxon>Thoracica</taxon>
        <taxon>Thoracicalcarea</taxon>
        <taxon>Balanomorpha</taxon>
        <taxon>Balanoidea</taxon>
        <taxon>Balanidae</taxon>
        <taxon>Amphibalaninae</taxon>
        <taxon>Amphibalanus</taxon>
    </lineage>
</organism>
<keyword evidence="4 7" id="KW-0863">Zinc-finger</keyword>
<feature type="region of interest" description="Disordered" evidence="8">
    <location>
        <begin position="19"/>
        <end position="46"/>
    </location>
</feature>